<dbReference type="FunFam" id="3.90.70.10:FF:000006">
    <property type="entry name" value="Cathepsin S"/>
    <property type="match status" value="1"/>
</dbReference>
<dbReference type="InterPro" id="IPR000668">
    <property type="entry name" value="Peptidase_C1A_C"/>
</dbReference>
<dbReference type="PANTHER" id="PTHR12411">
    <property type="entry name" value="CYSTEINE PROTEASE FAMILY C1-RELATED"/>
    <property type="match status" value="1"/>
</dbReference>
<evidence type="ECO:0000259" key="8">
    <source>
        <dbReference type="SMART" id="SM00645"/>
    </source>
</evidence>
<gene>
    <name evidence="10" type="primary">ctss2.1</name>
</gene>
<keyword evidence="11" id="KW-1185">Reference proteome</keyword>
<feature type="signal peptide" evidence="7">
    <location>
        <begin position="1"/>
        <end position="26"/>
    </location>
</feature>
<name>A0A672GWF9_SALFA</name>
<dbReference type="OrthoDB" id="190265at2759"/>
<dbReference type="Gene3D" id="3.90.70.10">
    <property type="entry name" value="Cysteine proteinases"/>
    <property type="match status" value="1"/>
</dbReference>
<dbReference type="InterPro" id="IPR013128">
    <property type="entry name" value="Peptidase_C1A"/>
</dbReference>
<evidence type="ECO:0000256" key="1">
    <source>
        <dbReference type="ARBA" id="ARBA00008455"/>
    </source>
</evidence>
<reference evidence="10" key="1">
    <citation type="submission" date="2019-06" db="EMBL/GenBank/DDBJ databases">
        <authorList>
            <consortium name="Wellcome Sanger Institute Data Sharing"/>
        </authorList>
    </citation>
    <scope>NUCLEOTIDE SEQUENCE [LARGE SCALE GENOMIC DNA]</scope>
</reference>
<dbReference type="OMA" id="NAYAMEY"/>
<dbReference type="AlphaFoldDB" id="A0A672GWF9"/>
<evidence type="ECO:0000256" key="5">
    <source>
        <dbReference type="ARBA" id="ARBA00023145"/>
    </source>
</evidence>
<dbReference type="CDD" id="cd02248">
    <property type="entry name" value="Peptidase_C1A"/>
    <property type="match status" value="1"/>
</dbReference>
<organism evidence="10 11">
    <name type="scientific">Salarias fasciatus</name>
    <name type="common">Jewelled blenny</name>
    <name type="synonym">Blennius fasciatus</name>
    <dbReference type="NCBI Taxonomy" id="181472"/>
    <lineage>
        <taxon>Eukaryota</taxon>
        <taxon>Metazoa</taxon>
        <taxon>Chordata</taxon>
        <taxon>Craniata</taxon>
        <taxon>Vertebrata</taxon>
        <taxon>Euteleostomi</taxon>
        <taxon>Actinopterygii</taxon>
        <taxon>Neopterygii</taxon>
        <taxon>Teleostei</taxon>
        <taxon>Neoteleostei</taxon>
        <taxon>Acanthomorphata</taxon>
        <taxon>Ovalentaria</taxon>
        <taxon>Blenniimorphae</taxon>
        <taxon>Blenniiformes</taxon>
        <taxon>Blennioidei</taxon>
        <taxon>Blenniidae</taxon>
        <taxon>Salariinae</taxon>
        <taxon>Salarias</taxon>
    </lineage>
</organism>
<dbReference type="Pfam" id="PF08246">
    <property type="entry name" value="Inhibitor_I29"/>
    <property type="match status" value="1"/>
</dbReference>
<keyword evidence="4" id="KW-0788">Thiol protease</keyword>
<dbReference type="GO" id="GO:0006508">
    <property type="term" value="P:proteolysis"/>
    <property type="evidence" value="ECO:0007669"/>
    <property type="project" value="UniProtKB-KW"/>
</dbReference>
<evidence type="ECO:0000256" key="2">
    <source>
        <dbReference type="ARBA" id="ARBA00022670"/>
    </source>
</evidence>
<keyword evidence="6" id="KW-1015">Disulfide bond</keyword>
<dbReference type="GO" id="GO:0008234">
    <property type="term" value="F:cysteine-type peptidase activity"/>
    <property type="evidence" value="ECO:0007669"/>
    <property type="project" value="UniProtKB-KW"/>
</dbReference>
<proteinExistence type="inferred from homology"/>
<evidence type="ECO:0000313" key="11">
    <source>
        <dbReference type="Proteomes" id="UP000472267"/>
    </source>
</evidence>
<dbReference type="PROSITE" id="PS00639">
    <property type="entry name" value="THIOL_PROTEASE_HIS"/>
    <property type="match status" value="1"/>
</dbReference>
<evidence type="ECO:0000256" key="6">
    <source>
        <dbReference type="ARBA" id="ARBA00023157"/>
    </source>
</evidence>
<dbReference type="PROSITE" id="PS00139">
    <property type="entry name" value="THIOL_PROTEASE_CYS"/>
    <property type="match status" value="1"/>
</dbReference>
<dbReference type="FunCoup" id="A0A672GWF9">
    <property type="interactions" value="223"/>
</dbReference>
<dbReference type="Proteomes" id="UP000472267">
    <property type="component" value="Chromosome 11"/>
</dbReference>
<dbReference type="Ensembl" id="ENSSFAT00005022286.1">
    <property type="protein sequence ID" value="ENSSFAP00005021375.1"/>
    <property type="gene ID" value="ENSSFAG00005011163.1"/>
</dbReference>
<evidence type="ECO:0000313" key="10">
    <source>
        <dbReference type="Ensembl" id="ENSSFAP00005021375.1"/>
    </source>
</evidence>
<dbReference type="InterPro" id="IPR025661">
    <property type="entry name" value="Pept_asp_AS"/>
</dbReference>
<evidence type="ECO:0000259" key="9">
    <source>
        <dbReference type="SMART" id="SM00848"/>
    </source>
</evidence>
<keyword evidence="5" id="KW-0865">Zymogen</keyword>
<sequence>MTSTIRGLTLGSLLLVSLCLEPAAMSDSGLDVHWDMWKKTHNKQYQTEVEEVFRREVWEKNLKVITKHNLEASMGMKTFELGMNHMGDLTEEEYSRFLGLRLPSRDLQRAPSSFVDTSALPDSVDWRQKGLVSSVKMQGSCGSCWAFSAAGALEGLLAKTTGKLVDLSPQNLVDCSTKYGNHGCRGGLMGHAFQYVIDNQGIDSDASYPYVGEEQPCHYDPAHRAANCSRYVTLPEGDEAALQQALATVGPVSVAIDASRPEFMLYKSGVYIDPSCKEEVNHGVLAVGYGTLNGQDYWLIKNSWGTTFGEGGYVRMARNRGDQCGIAQYCVFPV</sequence>
<dbReference type="PROSITE" id="PS00640">
    <property type="entry name" value="THIOL_PROTEASE_ASN"/>
    <property type="match status" value="1"/>
</dbReference>
<evidence type="ECO:0000256" key="7">
    <source>
        <dbReference type="SAM" id="SignalP"/>
    </source>
</evidence>
<keyword evidence="2" id="KW-0645">Protease</keyword>
<comment type="similarity">
    <text evidence="1">Belongs to the peptidase C1 family.</text>
</comment>
<feature type="domain" description="Peptidase C1A papain C-terminal" evidence="8">
    <location>
        <begin position="120"/>
        <end position="334"/>
    </location>
</feature>
<dbReference type="InterPro" id="IPR025660">
    <property type="entry name" value="Pept_his_AS"/>
</dbReference>
<dbReference type="InterPro" id="IPR039417">
    <property type="entry name" value="Peptidase_C1A_papain-like"/>
</dbReference>
<reference evidence="10" key="2">
    <citation type="submission" date="2025-08" db="UniProtKB">
        <authorList>
            <consortium name="Ensembl"/>
        </authorList>
    </citation>
    <scope>IDENTIFICATION</scope>
</reference>
<dbReference type="InterPro" id="IPR013201">
    <property type="entry name" value="Prot_inhib_I29"/>
</dbReference>
<dbReference type="InterPro" id="IPR000169">
    <property type="entry name" value="Pept_cys_AS"/>
</dbReference>
<dbReference type="Pfam" id="PF00112">
    <property type="entry name" value="Peptidase_C1"/>
    <property type="match status" value="1"/>
</dbReference>
<dbReference type="SMART" id="SM00645">
    <property type="entry name" value="Pept_C1"/>
    <property type="match status" value="1"/>
</dbReference>
<dbReference type="InParanoid" id="A0A672GWF9"/>
<feature type="chain" id="PRO_5025533909" evidence="7">
    <location>
        <begin position="27"/>
        <end position="334"/>
    </location>
</feature>
<keyword evidence="7" id="KW-0732">Signal</keyword>
<dbReference type="InterPro" id="IPR038765">
    <property type="entry name" value="Papain-like_cys_pep_sf"/>
</dbReference>
<reference evidence="10" key="3">
    <citation type="submission" date="2025-09" db="UniProtKB">
        <authorList>
            <consortium name="Ensembl"/>
        </authorList>
    </citation>
    <scope>IDENTIFICATION</scope>
</reference>
<dbReference type="SUPFAM" id="SSF54001">
    <property type="entry name" value="Cysteine proteinases"/>
    <property type="match status" value="1"/>
</dbReference>
<protein>
    <submittedName>
        <fullName evidence="10">Cathepsin S-like</fullName>
    </submittedName>
</protein>
<dbReference type="SMART" id="SM00848">
    <property type="entry name" value="Inhibitor_I29"/>
    <property type="match status" value="1"/>
</dbReference>
<evidence type="ECO:0000256" key="3">
    <source>
        <dbReference type="ARBA" id="ARBA00022801"/>
    </source>
</evidence>
<evidence type="ECO:0000256" key="4">
    <source>
        <dbReference type="ARBA" id="ARBA00022807"/>
    </source>
</evidence>
<dbReference type="PRINTS" id="PR00705">
    <property type="entry name" value="PAPAIN"/>
</dbReference>
<accession>A0A672GWF9</accession>
<feature type="domain" description="Cathepsin propeptide inhibitor" evidence="9">
    <location>
        <begin position="34"/>
        <end position="94"/>
    </location>
</feature>
<keyword evidence="3" id="KW-0378">Hydrolase</keyword>